<dbReference type="AlphaFoldDB" id="A0A1W2H376"/>
<sequence length="249" mass="27808">MKKFILLFTLVILANPLLAQNRFAVGYQGGISKLVPETVTVPNQLQSFEARGAGGVHMLLYGRYFLNHSLSFRLGGGINSMMASNRMENQNNYNSSFSGVKGQAMASIDYDIPFGESKYGVIASLGLNISNNPSSLKNQEIISDEGVVYSGLTIRQDDGSLEERVILLHEMETYGSGGDFVYHIRPELAVYRLMGKHRIFASVIYGHALGKDFYVVDYRDISFMGDHYSARHRFSGSFTAIQFGYEFKF</sequence>
<evidence type="ECO:0008006" key="4">
    <source>
        <dbReference type="Google" id="ProtNLM"/>
    </source>
</evidence>
<dbReference type="Proteomes" id="UP000192333">
    <property type="component" value="Chromosome I"/>
</dbReference>
<dbReference type="STRING" id="758820.SAMN00777080_1972"/>
<dbReference type="EMBL" id="LT838813">
    <property type="protein sequence ID" value="SMD43380.1"/>
    <property type="molecule type" value="Genomic_DNA"/>
</dbReference>
<feature type="chain" id="PRO_5013343317" description="Outer membrane protein beta-barrel domain-containing protein" evidence="1">
    <location>
        <begin position="20"/>
        <end position="249"/>
    </location>
</feature>
<keyword evidence="1" id="KW-0732">Signal</keyword>
<evidence type="ECO:0000313" key="2">
    <source>
        <dbReference type="EMBL" id="SMD43380.1"/>
    </source>
</evidence>
<protein>
    <recommendedName>
        <fullName evidence="4">Outer membrane protein beta-barrel domain-containing protein</fullName>
    </recommendedName>
</protein>
<accession>A0A1W2H376</accession>
<dbReference type="OrthoDB" id="980912at2"/>
<gene>
    <name evidence="2" type="ORF">SAMN00777080_1972</name>
</gene>
<evidence type="ECO:0000256" key="1">
    <source>
        <dbReference type="SAM" id="SignalP"/>
    </source>
</evidence>
<organism evidence="2 3">
    <name type="scientific">Aquiflexum balticum DSM 16537</name>
    <dbReference type="NCBI Taxonomy" id="758820"/>
    <lineage>
        <taxon>Bacteria</taxon>
        <taxon>Pseudomonadati</taxon>
        <taxon>Bacteroidota</taxon>
        <taxon>Cytophagia</taxon>
        <taxon>Cytophagales</taxon>
        <taxon>Cyclobacteriaceae</taxon>
        <taxon>Aquiflexum</taxon>
    </lineage>
</organism>
<dbReference type="RefSeq" id="WP_084120152.1">
    <property type="nucleotide sequence ID" value="NZ_LT838813.1"/>
</dbReference>
<feature type="signal peptide" evidence="1">
    <location>
        <begin position="1"/>
        <end position="19"/>
    </location>
</feature>
<keyword evidence="3" id="KW-1185">Reference proteome</keyword>
<name>A0A1W2H376_9BACT</name>
<reference evidence="3" key="1">
    <citation type="submission" date="2017-04" db="EMBL/GenBank/DDBJ databases">
        <authorList>
            <person name="Varghese N."/>
            <person name="Submissions S."/>
        </authorList>
    </citation>
    <scope>NUCLEOTIDE SEQUENCE [LARGE SCALE GENOMIC DNA]</scope>
    <source>
        <strain evidence="3">DSM 16537</strain>
    </source>
</reference>
<proteinExistence type="predicted"/>
<evidence type="ECO:0000313" key="3">
    <source>
        <dbReference type="Proteomes" id="UP000192333"/>
    </source>
</evidence>